<dbReference type="Proteomes" id="UP001341840">
    <property type="component" value="Unassembled WGS sequence"/>
</dbReference>
<protein>
    <submittedName>
        <fullName evidence="1">Uncharacterized protein</fullName>
    </submittedName>
</protein>
<accession>A0ABU6SU42</accession>
<reference evidence="1 2" key="1">
    <citation type="journal article" date="2023" name="Plants (Basel)">
        <title>Bridging the Gap: Combining Genomics and Transcriptomics Approaches to Understand Stylosanthes scabra, an Orphan Legume from the Brazilian Caatinga.</title>
        <authorList>
            <person name="Ferreira-Neto J.R.C."/>
            <person name="da Silva M.D."/>
            <person name="Binneck E."/>
            <person name="de Melo N.F."/>
            <person name="da Silva R.H."/>
            <person name="de Melo A.L.T.M."/>
            <person name="Pandolfi V."/>
            <person name="Bustamante F.O."/>
            <person name="Brasileiro-Vidal A.C."/>
            <person name="Benko-Iseppon A.M."/>
        </authorList>
    </citation>
    <scope>NUCLEOTIDE SEQUENCE [LARGE SCALE GENOMIC DNA]</scope>
    <source>
        <tissue evidence="1">Leaves</tissue>
    </source>
</reference>
<sequence>MPNLMMDMKVHGRPGSFGNKKGITGWKQSVEKPDLVVAFSLLHPMHVHVCVLRLQLGHSVASELHDGYAYCKRQSMAKPRSMAKGAVAPQG</sequence>
<dbReference type="EMBL" id="JASCZI010061827">
    <property type="protein sequence ID" value="MED6139580.1"/>
    <property type="molecule type" value="Genomic_DNA"/>
</dbReference>
<keyword evidence="2" id="KW-1185">Reference proteome</keyword>
<organism evidence="1 2">
    <name type="scientific">Stylosanthes scabra</name>
    <dbReference type="NCBI Taxonomy" id="79078"/>
    <lineage>
        <taxon>Eukaryota</taxon>
        <taxon>Viridiplantae</taxon>
        <taxon>Streptophyta</taxon>
        <taxon>Embryophyta</taxon>
        <taxon>Tracheophyta</taxon>
        <taxon>Spermatophyta</taxon>
        <taxon>Magnoliopsida</taxon>
        <taxon>eudicotyledons</taxon>
        <taxon>Gunneridae</taxon>
        <taxon>Pentapetalae</taxon>
        <taxon>rosids</taxon>
        <taxon>fabids</taxon>
        <taxon>Fabales</taxon>
        <taxon>Fabaceae</taxon>
        <taxon>Papilionoideae</taxon>
        <taxon>50 kb inversion clade</taxon>
        <taxon>dalbergioids sensu lato</taxon>
        <taxon>Dalbergieae</taxon>
        <taxon>Pterocarpus clade</taxon>
        <taxon>Stylosanthes</taxon>
    </lineage>
</organism>
<proteinExistence type="predicted"/>
<comment type="caution">
    <text evidence="1">The sequence shown here is derived from an EMBL/GenBank/DDBJ whole genome shotgun (WGS) entry which is preliminary data.</text>
</comment>
<gene>
    <name evidence="1" type="ORF">PIB30_085222</name>
</gene>
<evidence type="ECO:0000313" key="1">
    <source>
        <dbReference type="EMBL" id="MED6139580.1"/>
    </source>
</evidence>
<name>A0ABU6SU42_9FABA</name>
<evidence type="ECO:0000313" key="2">
    <source>
        <dbReference type="Proteomes" id="UP001341840"/>
    </source>
</evidence>